<sequence length="230" mass="25327">MAAGKNGARYRISAAPAIVVAQLLSVAAIVLMLVWILRFRGGLSLKSNDLRRLLNAHHFFMLLGPIICVGQVLLSCGGLAIMAFKTIPGRRRVRKLVHMFLNLVGLVLGVLGFFAIFTFLKKEGTILDLDSLHSWVGFGTMCLYAIQFLLGFTFFLFPGATLMMRAIMKPWHFFFGLVIFILAIISSATGIVRRFSLIGLHRGSETLVLNFTGIAIILYGITVILSVILP</sequence>
<protein>
    <recommendedName>
        <fullName evidence="13">Cytochrome b561 domain-containing protein</fullName>
    </recommendedName>
</protein>
<comment type="subcellular location">
    <subcellularLocation>
        <location evidence="2">Membrane</location>
        <topology evidence="2">Multi-pass membrane protein</topology>
    </subcellularLocation>
</comment>
<dbReference type="GO" id="GO:0016491">
    <property type="term" value="F:oxidoreductase activity"/>
    <property type="evidence" value="ECO:0007669"/>
    <property type="project" value="InterPro"/>
</dbReference>
<feature type="transmembrane region" description="Helical" evidence="12">
    <location>
        <begin position="96"/>
        <end position="120"/>
    </location>
</feature>
<keyword evidence="6" id="KW-0479">Metal-binding</keyword>
<dbReference type="FunFam" id="1.20.120.1770:FF:000001">
    <property type="entry name" value="Cytochrome b reductase 1"/>
    <property type="match status" value="1"/>
</dbReference>
<keyword evidence="5 12" id="KW-0812">Transmembrane</keyword>
<dbReference type="EMBL" id="JAGFBR010000014">
    <property type="protein sequence ID" value="KAH0455348.1"/>
    <property type="molecule type" value="Genomic_DNA"/>
</dbReference>
<feature type="domain" description="Cytochrome b561" evidence="13">
    <location>
        <begin position="20"/>
        <end position="228"/>
    </location>
</feature>
<reference evidence="14 15" key="1">
    <citation type="journal article" date="2021" name="Hortic Res">
        <title>Chromosome-scale assembly of the Dendrobium chrysotoxum genome enhances the understanding of orchid evolution.</title>
        <authorList>
            <person name="Zhang Y."/>
            <person name="Zhang G.Q."/>
            <person name="Zhang D."/>
            <person name="Liu X.D."/>
            <person name="Xu X.Y."/>
            <person name="Sun W.H."/>
            <person name="Yu X."/>
            <person name="Zhu X."/>
            <person name="Wang Z.W."/>
            <person name="Zhao X."/>
            <person name="Zhong W.Y."/>
            <person name="Chen H."/>
            <person name="Yin W.L."/>
            <person name="Huang T."/>
            <person name="Niu S.C."/>
            <person name="Liu Z.J."/>
        </authorList>
    </citation>
    <scope>NUCLEOTIDE SEQUENCE [LARGE SCALE GENOMIC DNA]</scope>
    <source>
        <strain evidence="14">Lindl</strain>
    </source>
</reference>
<feature type="transmembrane region" description="Helical" evidence="12">
    <location>
        <begin position="132"/>
        <end position="159"/>
    </location>
</feature>
<keyword evidence="8 12" id="KW-1133">Transmembrane helix</keyword>
<keyword evidence="7" id="KW-0249">Electron transport</keyword>
<evidence type="ECO:0000256" key="1">
    <source>
        <dbReference type="ARBA" id="ARBA00001970"/>
    </source>
</evidence>
<dbReference type="SMART" id="SM00665">
    <property type="entry name" value="B561"/>
    <property type="match status" value="1"/>
</dbReference>
<dbReference type="InterPro" id="IPR006593">
    <property type="entry name" value="Cyt_b561/ferric_Rdtase_TM"/>
</dbReference>
<dbReference type="Pfam" id="PF03188">
    <property type="entry name" value="Cytochrom_B561"/>
    <property type="match status" value="1"/>
</dbReference>
<evidence type="ECO:0000256" key="10">
    <source>
        <dbReference type="ARBA" id="ARBA00023136"/>
    </source>
</evidence>
<evidence type="ECO:0000256" key="9">
    <source>
        <dbReference type="ARBA" id="ARBA00023004"/>
    </source>
</evidence>
<name>A0AAV7GI82_DENCH</name>
<dbReference type="PROSITE" id="PS50939">
    <property type="entry name" value="CYTOCHROME_B561"/>
    <property type="match status" value="1"/>
</dbReference>
<feature type="transmembrane region" description="Helical" evidence="12">
    <location>
        <begin position="207"/>
        <end position="229"/>
    </location>
</feature>
<evidence type="ECO:0000313" key="14">
    <source>
        <dbReference type="EMBL" id="KAH0455348.1"/>
    </source>
</evidence>
<evidence type="ECO:0000259" key="13">
    <source>
        <dbReference type="PROSITE" id="PS50939"/>
    </source>
</evidence>
<dbReference type="PANTHER" id="PTHR10106:SF43">
    <property type="entry name" value="CYTOCHROME B561 FAMILY PROTEIN, EXPRESSED"/>
    <property type="match status" value="1"/>
</dbReference>
<dbReference type="InterPro" id="IPR043205">
    <property type="entry name" value="CYB561/CYBRD1-like"/>
</dbReference>
<evidence type="ECO:0000256" key="2">
    <source>
        <dbReference type="ARBA" id="ARBA00004141"/>
    </source>
</evidence>
<evidence type="ECO:0000256" key="4">
    <source>
        <dbReference type="ARBA" id="ARBA00022617"/>
    </source>
</evidence>
<gene>
    <name evidence="14" type="ORF">IEQ34_015380</name>
</gene>
<comment type="cofactor">
    <cofactor evidence="1">
        <name>heme b</name>
        <dbReference type="ChEBI" id="CHEBI:60344"/>
    </cofactor>
</comment>
<keyword evidence="4" id="KW-0349">Heme</keyword>
<evidence type="ECO:0000256" key="5">
    <source>
        <dbReference type="ARBA" id="ARBA00022692"/>
    </source>
</evidence>
<evidence type="ECO:0000256" key="8">
    <source>
        <dbReference type="ARBA" id="ARBA00022989"/>
    </source>
</evidence>
<dbReference type="AlphaFoldDB" id="A0AAV7GI82"/>
<feature type="transmembrane region" description="Helical" evidence="12">
    <location>
        <begin position="171"/>
        <end position="195"/>
    </location>
</feature>
<dbReference type="GO" id="GO:0046872">
    <property type="term" value="F:metal ion binding"/>
    <property type="evidence" value="ECO:0007669"/>
    <property type="project" value="UniProtKB-KW"/>
</dbReference>
<keyword evidence="3" id="KW-0813">Transport</keyword>
<evidence type="ECO:0000256" key="3">
    <source>
        <dbReference type="ARBA" id="ARBA00022448"/>
    </source>
</evidence>
<evidence type="ECO:0000256" key="11">
    <source>
        <dbReference type="ARBA" id="ARBA00053762"/>
    </source>
</evidence>
<dbReference type="Gene3D" id="1.20.120.1770">
    <property type="match status" value="1"/>
</dbReference>
<evidence type="ECO:0000256" key="6">
    <source>
        <dbReference type="ARBA" id="ARBA00022723"/>
    </source>
</evidence>
<dbReference type="GO" id="GO:0016020">
    <property type="term" value="C:membrane"/>
    <property type="evidence" value="ECO:0007669"/>
    <property type="project" value="UniProtKB-SubCell"/>
</dbReference>
<comment type="function">
    <text evidence="11">Two-heme-containing cytochrome. Catalyzes ascorbate-dependent trans-membrane electron transfer by utilizing a concerted H(+)/e(-) transfer mechanism.</text>
</comment>
<dbReference type="PANTHER" id="PTHR10106">
    <property type="entry name" value="CYTOCHROME B561-RELATED"/>
    <property type="match status" value="1"/>
</dbReference>
<keyword evidence="9" id="KW-0408">Iron</keyword>
<evidence type="ECO:0000256" key="7">
    <source>
        <dbReference type="ARBA" id="ARBA00022982"/>
    </source>
</evidence>
<feature type="transmembrane region" description="Helical" evidence="12">
    <location>
        <begin position="57"/>
        <end position="84"/>
    </location>
</feature>
<evidence type="ECO:0000313" key="15">
    <source>
        <dbReference type="Proteomes" id="UP000775213"/>
    </source>
</evidence>
<keyword evidence="10 12" id="KW-0472">Membrane</keyword>
<feature type="transmembrane region" description="Helical" evidence="12">
    <location>
        <begin position="12"/>
        <end position="37"/>
    </location>
</feature>
<comment type="caution">
    <text evidence="14">The sequence shown here is derived from an EMBL/GenBank/DDBJ whole genome shotgun (WGS) entry which is preliminary data.</text>
</comment>
<keyword evidence="15" id="KW-1185">Reference proteome</keyword>
<evidence type="ECO:0000256" key="12">
    <source>
        <dbReference type="SAM" id="Phobius"/>
    </source>
</evidence>
<organism evidence="14 15">
    <name type="scientific">Dendrobium chrysotoxum</name>
    <name type="common">Orchid</name>
    <dbReference type="NCBI Taxonomy" id="161865"/>
    <lineage>
        <taxon>Eukaryota</taxon>
        <taxon>Viridiplantae</taxon>
        <taxon>Streptophyta</taxon>
        <taxon>Embryophyta</taxon>
        <taxon>Tracheophyta</taxon>
        <taxon>Spermatophyta</taxon>
        <taxon>Magnoliopsida</taxon>
        <taxon>Liliopsida</taxon>
        <taxon>Asparagales</taxon>
        <taxon>Orchidaceae</taxon>
        <taxon>Epidendroideae</taxon>
        <taxon>Malaxideae</taxon>
        <taxon>Dendrobiinae</taxon>
        <taxon>Dendrobium</taxon>
    </lineage>
</organism>
<dbReference type="Proteomes" id="UP000775213">
    <property type="component" value="Unassembled WGS sequence"/>
</dbReference>
<accession>A0AAV7GI82</accession>
<proteinExistence type="predicted"/>